<dbReference type="PANTHER" id="PTHR37946">
    <property type="entry name" value="SLL1969 PROTEIN"/>
    <property type="match status" value="1"/>
</dbReference>
<dbReference type="SUPFAM" id="SSF53474">
    <property type="entry name" value="alpha/beta-Hydrolases"/>
    <property type="match status" value="1"/>
</dbReference>
<feature type="domain" description="AB hydrolase-1" evidence="1">
    <location>
        <begin position="15"/>
        <end position="129"/>
    </location>
</feature>
<dbReference type="Proteomes" id="UP000001558">
    <property type="component" value="Chromosome"/>
</dbReference>
<protein>
    <recommendedName>
        <fullName evidence="1">AB hydrolase-1 domain-containing protein</fullName>
    </recommendedName>
</protein>
<dbReference type="EMBL" id="CP000606">
    <property type="protein sequence ID" value="ABO23362.1"/>
    <property type="molecule type" value="Genomic_DNA"/>
</dbReference>
<dbReference type="PANTHER" id="PTHR37946:SF1">
    <property type="entry name" value="SLL1969 PROTEIN"/>
    <property type="match status" value="1"/>
</dbReference>
<dbReference type="AlphaFoldDB" id="A3QD14"/>
<dbReference type="HOGENOM" id="CLU_075528_1_0_6"/>
<organism evidence="2 3">
    <name type="scientific">Shewanella loihica (strain ATCC BAA-1088 / PV-4)</name>
    <dbReference type="NCBI Taxonomy" id="323850"/>
    <lineage>
        <taxon>Bacteria</taxon>
        <taxon>Pseudomonadati</taxon>
        <taxon>Pseudomonadota</taxon>
        <taxon>Gammaproteobacteria</taxon>
        <taxon>Alteromonadales</taxon>
        <taxon>Shewanellaceae</taxon>
        <taxon>Shewanella</taxon>
    </lineage>
</organism>
<dbReference type="Pfam" id="PF12697">
    <property type="entry name" value="Abhydrolase_6"/>
    <property type="match status" value="1"/>
</dbReference>
<keyword evidence="3" id="KW-1185">Reference proteome</keyword>
<evidence type="ECO:0000313" key="3">
    <source>
        <dbReference type="Proteomes" id="UP000001558"/>
    </source>
</evidence>
<dbReference type="InterPro" id="IPR000073">
    <property type="entry name" value="AB_hydrolase_1"/>
</dbReference>
<dbReference type="KEGG" id="slo:Shew_1495"/>
<gene>
    <name evidence="2" type="ordered locus">Shew_1495</name>
</gene>
<name>A3QD14_SHELP</name>
<proteinExistence type="predicted"/>
<dbReference type="STRING" id="323850.Shew_1495"/>
<dbReference type="eggNOG" id="COG1075">
    <property type="taxonomic scope" value="Bacteria"/>
</dbReference>
<reference evidence="2 3" key="1">
    <citation type="submission" date="2007-03" db="EMBL/GenBank/DDBJ databases">
        <title>Complete sequence of Shewanella loihica PV-4.</title>
        <authorList>
            <consortium name="US DOE Joint Genome Institute"/>
            <person name="Copeland A."/>
            <person name="Lucas S."/>
            <person name="Lapidus A."/>
            <person name="Barry K."/>
            <person name="Detter J.C."/>
            <person name="Glavina del Rio T."/>
            <person name="Hammon N."/>
            <person name="Israni S."/>
            <person name="Dalin E."/>
            <person name="Tice H."/>
            <person name="Pitluck S."/>
            <person name="Chain P."/>
            <person name="Malfatti S."/>
            <person name="Shin M."/>
            <person name="Vergez L."/>
            <person name="Schmutz J."/>
            <person name="Larimer F."/>
            <person name="Land M."/>
            <person name="Hauser L."/>
            <person name="Kyrpides N."/>
            <person name="Mikhailova N."/>
            <person name="Romine M.F."/>
            <person name="Serres G."/>
            <person name="Fredrickson J."/>
            <person name="Tiedje J."/>
            <person name="Richardson P."/>
        </authorList>
    </citation>
    <scope>NUCLEOTIDE SEQUENCE [LARGE SCALE GENOMIC DNA]</scope>
    <source>
        <strain evidence="3">ATCC BAA-1088 / PV-4</strain>
    </source>
</reference>
<sequence>MTRSQPAMKPRNESVILLHGLARTRGSMEKMEHALSAKGYQCVNLGYPSTQFDIETLAGEHIDKALSQCRGERVHFVTHSMGGILVRQYLSQHTLPALGRVVMLGPPNRGSEVVDSLKDFPGFKWINGPAGLQLGTEEESVPNRLGKAHFEVGVIAGSRSVNLLLSTLLPWPNDGKVSVARTHLEGMRDHISLAVTHPFMMNNPSVIAQTAYFLAHGRFQR</sequence>
<evidence type="ECO:0000259" key="1">
    <source>
        <dbReference type="Pfam" id="PF12697"/>
    </source>
</evidence>
<dbReference type="Gene3D" id="3.40.50.1820">
    <property type="entry name" value="alpha/beta hydrolase"/>
    <property type="match status" value="1"/>
</dbReference>
<accession>A3QD14</accession>
<dbReference type="InterPro" id="IPR029058">
    <property type="entry name" value="AB_hydrolase_fold"/>
</dbReference>
<dbReference type="ESTHER" id="shelp-a3qd14">
    <property type="family name" value="6_AlphaBeta_hydrolase"/>
</dbReference>
<evidence type="ECO:0000313" key="2">
    <source>
        <dbReference type="EMBL" id="ABO23362.1"/>
    </source>
</evidence>